<evidence type="ECO:0000256" key="4">
    <source>
        <dbReference type="ARBA" id="ARBA00022692"/>
    </source>
</evidence>
<dbReference type="SUPFAM" id="SSF81324">
    <property type="entry name" value="Voltage-gated potassium channels"/>
    <property type="match status" value="1"/>
</dbReference>
<dbReference type="InterPro" id="IPR040445">
    <property type="entry name" value="Kir_TM"/>
</dbReference>
<name>A0A8T0H7P1_CERPU</name>
<evidence type="ECO:0000259" key="16">
    <source>
        <dbReference type="Pfam" id="PF17655"/>
    </source>
</evidence>
<dbReference type="Pfam" id="PF01007">
    <property type="entry name" value="IRK"/>
    <property type="match status" value="1"/>
</dbReference>
<evidence type="ECO:0000256" key="10">
    <source>
        <dbReference type="ARBA" id="ARBA00023303"/>
    </source>
</evidence>
<comment type="similarity">
    <text evidence="11">Belongs to the inward rectifier-type potassium channel (TC 1.A.2.1) family.</text>
</comment>
<reference evidence="17" key="1">
    <citation type="submission" date="2020-06" db="EMBL/GenBank/DDBJ databases">
        <title>WGS assembly of Ceratodon purpureus strain R40.</title>
        <authorList>
            <person name="Carey S.B."/>
            <person name="Jenkins J."/>
            <person name="Shu S."/>
            <person name="Lovell J.T."/>
            <person name="Sreedasyam A."/>
            <person name="Maumus F."/>
            <person name="Tiley G.P."/>
            <person name="Fernandez-Pozo N."/>
            <person name="Barry K."/>
            <person name="Chen C."/>
            <person name="Wang M."/>
            <person name="Lipzen A."/>
            <person name="Daum C."/>
            <person name="Saski C.A."/>
            <person name="Payton A.C."/>
            <person name="Mcbreen J.C."/>
            <person name="Conrad R.E."/>
            <person name="Kollar L.M."/>
            <person name="Olsson S."/>
            <person name="Huttunen S."/>
            <person name="Landis J.B."/>
            <person name="Wickett N.J."/>
            <person name="Johnson M.G."/>
            <person name="Rensing S.A."/>
            <person name="Grimwood J."/>
            <person name="Schmutz J."/>
            <person name="Mcdaniel S.F."/>
        </authorList>
    </citation>
    <scope>NUCLEOTIDE SEQUENCE</scope>
    <source>
        <strain evidence="17">R40</strain>
    </source>
</reference>
<evidence type="ECO:0000256" key="2">
    <source>
        <dbReference type="ARBA" id="ARBA00022448"/>
    </source>
</evidence>
<feature type="transmembrane region" description="Helical" evidence="14">
    <location>
        <begin position="82"/>
        <end position="103"/>
    </location>
</feature>
<gene>
    <name evidence="17" type="ORF">KC19_7G047600</name>
</gene>
<keyword evidence="8 11" id="KW-0406">Ion transport</keyword>
<keyword evidence="7 14" id="KW-1133">Transmembrane helix</keyword>
<dbReference type="Gene3D" id="2.60.40.1400">
    <property type="entry name" value="G protein-activated inward rectifier potassium channel 1"/>
    <property type="match status" value="1"/>
</dbReference>
<keyword evidence="3 11" id="KW-0633">Potassium transport</keyword>
<feature type="region of interest" description="Disordered" evidence="13">
    <location>
        <begin position="1"/>
        <end position="26"/>
    </location>
</feature>
<sequence length="535" mass="58327">MKGDRREQWERVEGMSRGGGGGGGGGMAELRTLLLRQQRREQKLPLVDHKGRLNVETRGLPKTFLYWGDLFHTLVNMPTPRFLGILVLNYFLLFFGFAVPYYYDAYNNNCIPGVVTFDHALWFSVQTSMTIGYGGDLTPDPSCRLTNVMVVLQSLASLLVAYSLLGVFYVRFSRPARRAQTVIFSRYCTMHEEDGVPVISLRIANIRKHQIIEANVRLLIGFNNTLGGGGGGGGREEDGDHETVFHFTSLPVIGGSQVFLGLPCAVKHPITSTSPLYGLSIAELEDADCELLVLLEGVDASTSCKLQARHSYLPKDIRQDVMHETMVFRSPNGRRCVDFSKFDTLLPVASASLITRPDSSAALPPFSQASQAARYAFLASNAAAASRGDGEEGGENSRMWDFLNSSASDLRGRGGVAEPVQSANRGRRLLRTGSDNSWLEQENLYPQSSSVPAGIGRGNREHFSLTASEASSETAELEQKLVAVEAQVHALKKQLVELATRVHQTLEQPSTAADADKGPLLAFAAQTLAVALSST</sequence>
<evidence type="ECO:0000256" key="14">
    <source>
        <dbReference type="SAM" id="Phobius"/>
    </source>
</evidence>
<comment type="caution">
    <text evidence="17">The sequence shown here is derived from an EMBL/GenBank/DDBJ whole genome shotgun (WGS) entry which is preliminary data.</text>
</comment>
<evidence type="ECO:0000256" key="6">
    <source>
        <dbReference type="ARBA" id="ARBA00022958"/>
    </source>
</evidence>
<feature type="region of interest" description="Disordered" evidence="13">
    <location>
        <begin position="440"/>
        <end position="459"/>
    </location>
</feature>
<protein>
    <submittedName>
        <fullName evidence="17">Uncharacterized protein</fullName>
    </submittedName>
</protein>
<feature type="transmembrane region" description="Helical" evidence="14">
    <location>
        <begin position="148"/>
        <end position="170"/>
    </location>
</feature>
<dbReference type="PANTHER" id="PTHR11767">
    <property type="entry name" value="INWARD RECTIFIER POTASSIUM CHANNEL"/>
    <property type="match status" value="1"/>
</dbReference>
<proteinExistence type="inferred from homology"/>
<feature type="region of interest" description="Disordered" evidence="13">
    <location>
        <begin position="411"/>
        <end position="433"/>
    </location>
</feature>
<keyword evidence="5 11" id="KW-0851">Voltage-gated channel</keyword>
<accession>A0A8T0H7P1</accession>
<evidence type="ECO:0000313" key="18">
    <source>
        <dbReference type="Proteomes" id="UP000822688"/>
    </source>
</evidence>
<organism evidence="17 18">
    <name type="scientific">Ceratodon purpureus</name>
    <name type="common">Fire moss</name>
    <name type="synonym">Dicranum purpureum</name>
    <dbReference type="NCBI Taxonomy" id="3225"/>
    <lineage>
        <taxon>Eukaryota</taxon>
        <taxon>Viridiplantae</taxon>
        <taxon>Streptophyta</taxon>
        <taxon>Embryophyta</taxon>
        <taxon>Bryophyta</taxon>
        <taxon>Bryophytina</taxon>
        <taxon>Bryopsida</taxon>
        <taxon>Dicranidae</taxon>
        <taxon>Pseudoditrichales</taxon>
        <taxon>Ditrichaceae</taxon>
        <taxon>Ceratodon</taxon>
    </lineage>
</organism>
<dbReference type="InterPro" id="IPR014756">
    <property type="entry name" value="Ig_E-set"/>
</dbReference>
<feature type="compositionally biased region" description="Gly residues" evidence="13">
    <location>
        <begin position="16"/>
        <end position="26"/>
    </location>
</feature>
<dbReference type="EMBL" id="CM026428">
    <property type="protein sequence ID" value="KAG0566228.1"/>
    <property type="molecule type" value="Genomic_DNA"/>
</dbReference>
<keyword evidence="18" id="KW-1185">Reference proteome</keyword>
<keyword evidence="12" id="KW-0175">Coiled coil</keyword>
<dbReference type="Proteomes" id="UP000822688">
    <property type="component" value="Chromosome 7"/>
</dbReference>
<comment type="subcellular location">
    <subcellularLocation>
        <location evidence="1 11">Membrane</location>
        <topology evidence="1 11">Multi-pass membrane protein</topology>
    </subcellularLocation>
</comment>
<evidence type="ECO:0000256" key="3">
    <source>
        <dbReference type="ARBA" id="ARBA00022538"/>
    </source>
</evidence>
<evidence type="ECO:0000256" key="1">
    <source>
        <dbReference type="ARBA" id="ARBA00004141"/>
    </source>
</evidence>
<feature type="coiled-coil region" evidence="12">
    <location>
        <begin position="467"/>
        <end position="501"/>
    </location>
</feature>
<evidence type="ECO:0000256" key="12">
    <source>
        <dbReference type="SAM" id="Coils"/>
    </source>
</evidence>
<keyword evidence="9 14" id="KW-0472">Membrane</keyword>
<dbReference type="AlphaFoldDB" id="A0A8T0H7P1"/>
<evidence type="ECO:0000256" key="11">
    <source>
        <dbReference type="RuleBase" id="RU003822"/>
    </source>
</evidence>
<evidence type="ECO:0000256" key="5">
    <source>
        <dbReference type="ARBA" id="ARBA00022882"/>
    </source>
</evidence>
<keyword evidence="10 11" id="KW-0407">Ion channel</keyword>
<evidence type="ECO:0000256" key="13">
    <source>
        <dbReference type="SAM" id="MobiDB-lite"/>
    </source>
</evidence>
<dbReference type="GO" id="GO:0034702">
    <property type="term" value="C:monoatomic ion channel complex"/>
    <property type="evidence" value="ECO:0007669"/>
    <property type="project" value="UniProtKB-KW"/>
</dbReference>
<dbReference type="PRINTS" id="PR01320">
    <property type="entry name" value="KIRCHANNEL"/>
</dbReference>
<keyword evidence="4 11" id="KW-0812">Transmembrane</keyword>
<dbReference type="SUPFAM" id="SSF81296">
    <property type="entry name" value="E set domains"/>
    <property type="match status" value="1"/>
</dbReference>
<dbReference type="GO" id="GO:1990573">
    <property type="term" value="P:potassium ion import across plasma membrane"/>
    <property type="evidence" value="ECO:0007669"/>
    <property type="project" value="TreeGrafter"/>
</dbReference>
<evidence type="ECO:0000256" key="7">
    <source>
        <dbReference type="ARBA" id="ARBA00022989"/>
    </source>
</evidence>
<dbReference type="GO" id="GO:0034765">
    <property type="term" value="P:regulation of monoatomic ion transmembrane transport"/>
    <property type="evidence" value="ECO:0007669"/>
    <property type="project" value="TreeGrafter"/>
</dbReference>
<feature type="domain" description="Inward rectifier potassium channel C-terminal" evidence="16">
    <location>
        <begin position="182"/>
        <end position="352"/>
    </location>
</feature>
<evidence type="ECO:0000256" key="8">
    <source>
        <dbReference type="ARBA" id="ARBA00023065"/>
    </source>
</evidence>
<dbReference type="InterPro" id="IPR016449">
    <property type="entry name" value="K_chnl_inward-rec_Kir"/>
</dbReference>
<evidence type="ECO:0000313" key="17">
    <source>
        <dbReference type="EMBL" id="KAG0566228.1"/>
    </source>
</evidence>
<dbReference type="Gene3D" id="1.10.287.70">
    <property type="match status" value="1"/>
</dbReference>
<dbReference type="InterPro" id="IPR013518">
    <property type="entry name" value="K_chnl_inward-rec_Kir_cyto"/>
</dbReference>
<dbReference type="GO" id="GO:0005886">
    <property type="term" value="C:plasma membrane"/>
    <property type="evidence" value="ECO:0007669"/>
    <property type="project" value="TreeGrafter"/>
</dbReference>
<dbReference type="Pfam" id="PF17655">
    <property type="entry name" value="IRK_C"/>
    <property type="match status" value="1"/>
</dbReference>
<dbReference type="GO" id="GO:0005242">
    <property type="term" value="F:inward rectifier potassium channel activity"/>
    <property type="evidence" value="ECO:0007669"/>
    <property type="project" value="InterPro"/>
</dbReference>
<evidence type="ECO:0000256" key="9">
    <source>
        <dbReference type="ARBA" id="ARBA00023136"/>
    </source>
</evidence>
<keyword evidence="6 11" id="KW-0630">Potassium</keyword>
<keyword evidence="2 11" id="KW-0813">Transport</keyword>
<feature type="domain" description="Potassium channel inwardly rectifying transmembrane" evidence="15">
    <location>
        <begin position="47"/>
        <end position="175"/>
    </location>
</feature>
<evidence type="ECO:0000259" key="15">
    <source>
        <dbReference type="Pfam" id="PF01007"/>
    </source>
</evidence>
<dbReference type="InterPro" id="IPR041647">
    <property type="entry name" value="IRK_C"/>
</dbReference>
<feature type="compositionally biased region" description="Polar residues" evidence="13">
    <location>
        <begin position="440"/>
        <end position="451"/>
    </location>
</feature>
<dbReference type="PANTHER" id="PTHR11767:SF102">
    <property type="entry name" value="INWARDLY RECTIFYING POTASSIUM CHANNEL 1, ISOFORM F"/>
    <property type="match status" value="1"/>
</dbReference>
<feature type="compositionally biased region" description="Basic and acidic residues" evidence="13">
    <location>
        <begin position="1"/>
        <end position="14"/>
    </location>
</feature>